<organism evidence="1 2">
    <name type="scientific">Rhodomicrobium udaipurense</name>
    <dbReference type="NCBI Taxonomy" id="1202716"/>
    <lineage>
        <taxon>Bacteria</taxon>
        <taxon>Pseudomonadati</taxon>
        <taxon>Pseudomonadota</taxon>
        <taxon>Alphaproteobacteria</taxon>
        <taxon>Hyphomicrobiales</taxon>
        <taxon>Hyphomicrobiaceae</taxon>
        <taxon>Rhodomicrobium</taxon>
    </lineage>
</organism>
<dbReference type="AlphaFoldDB" id="A0A8I1GGM9"/>
<name>A0A8I1GGM9_9HYPH</name>
<sequence>MIDDFDGLDRRPGGNKRAQAALLANVERAVSGDRGDGCRPIGEAKASLVAGD</sequence>
<dbReference type="EMBL" id="JAEMUK010000007">
    <property type="protein sequence ID" value="MBJ7542572.1"/>
    <property type="molecule type" value="Genomic_DNA"/>
</dbReference>
<proteinExistence type="predicted"/>
<gene>
    <name evidence="1" type="ORF">JDN41_03270</name>
</gene>
<evidence type="ECO:0000313" key="2">
    <source>
        <dbReference type="Proteomes" id="UP000623250"/>
    </source>
</evidence>
<evidence type="ECO:0000313" key="1">
    <source>
        <dbReference type="EMBL" id="MBJ7542572.1"/>
    </source>
</evidence>
<reference evidence="1 2" key="1">
    <citation type="submission" date="2020-12" db="EMBL/GenBank/DDBJ databases">
        <title>Revised draft genomes of Rhodomicrobium vannielii ATCC 17100 and Rhodomicrobium udaipurense JA643.</title>
        <authorList>
            <person name="Conners E.M."/>
            <person name="Davenport E.J."/>
            <person name="Bose A."/>
        </authorList>
    </citation>
    <scope>NUCLEOTIDE SEQUENCE [LARGE SCALE GENOMIC DNA]</scope>
    <source>
        <strain evidence="1 2">JA643</strain>
    </source>
</reference>
<keyword evidence="2" id="KW-1185">Reference proteome</keyword>
<protein>
    <submittedName>
        <fullName evidence="1">Uncharacterized protein</fullName>
    </submittedName>
</protein>
<dbReference type="Proteomes" id="UP000623250">
    <property type="component" value="Unassembled WGS sequence"/>
</dbReference>
<comment type="caution">
    <text evidence="1">The sequence shown here is derived from an EMBL/GenBank/DDBJ whole genome shotgun (WGS) entry which is preliminary data.</text>
</comment>
<accession>A0A8I1GGM9</accession>
<dbReference type="RefSeq" id="WP_155955181.1">
    <property type="nucleotide sequence ID" value="NZ_JAEMUK010000007.1"/>
</dbReference>